<keyword evidence="7" id="KW-1185">Reference proteome</keyword>
<dbReference type="Pfam" id="PF04828">
    <property type="entry name" value="GFA"/>
    <property type="match status" value="1"/>
</dbReference>
<dbReference type="Gene3D" id="3.90.1590.10">
    <property type="entry name" value="glutathione-dependent formaldehyde- activating enzyme (gfa)"/>
    <property type="match status" value="1"/>
</dbReference>
<dbReference type="PANTHER" id="PTHR33337:SF40">
    <property type="entry name" value="CENP-V_GFA DOMAIN-CONTAINING PROTEIN-RELATED"/>
    <property type="match status" value="1"/>
</dbReference>
<keyword evidence="2" id="KW-0479">Metal-binding</keyword>
<dbReference type="PROSITE" id="PS51891">
    <property type="entry name" value="CENP_V_GFA"/>
    <property type="match status" value="1"/>
</dbReference>
<name>A0A1M5RIH3_9RHOB</name>
<evidence type="ECO:0000256" key="3">
    <source>
        <dbReference type="ARBA" id="ARBA00022833"/>
    </source>
</evidence>
<dbReference type="InterPro" id="IPR006913">
    <property type="entry name" value="CENP-V/GFA"/>
</dbReference>
<keyword evidence="4" id="KW-0456">Lyase</keyword>
<dbReference type="PANTHER" id="PTHR33337">
    <property type="entry name" value="GFA DOMAIN-CONTAINING PROTEIN"/>
    <property type="match status" value="1"/>
</dbReference>
<evidence type="ECO:0000256" key="1">
    <source>
        <dbReference type="ARBA" id="ARBA00005495"/>
    </source>
</evidence>
<evidence type="ECO:0000256" key="2">
    <source>
        <dbReference type="ARBA" id="ARBA00022723"/>
    </source>
</evidence>
<organism evidence="6 7">
    <name type="scientific">Cognatiyoonia sediminum</name>
    <dbReference type="NCBI Taxonomy" id="1508389"/>
    <lineage>
        <taxon>Bacteria</taxon>
        <taxon>Pseudomonadati</taxon>
        <taxon>Pseudomonadota</taxon>
        <taxon>Alphaproteobacteria</taxon>
        <taxon>Rhodobacterales</taxon>
        <taxon>Paracoccaceae</taxon>
        <taxon>Cognatiyoonia</taxon>
    </lineage>
</organism>
<reference evidence="6 7" key="1">
    <citation type="submission" date="2016-11" db="EMBL/GenBank/DDBJ databases">
        <authorList>
            <person name="Jaros S."/>
            <person name="Januszkiewicz K."/>
            <person name="Wedrychowicz H."/>
        </authorList>
    </citation>
    <scope>NUCLEOTIDE SEQUENCE [LARGE SCALE GENOMIC DNA]</scope>
    <source>
        <strain evidence="6 7">DSM 28715</strain>
    </source>
</reference>
<dbReference type="AlphaFoldDB" id="A0A1M5RIH3"/>
<dbReference type="EMBL" id="FQXB01000004">
    <property type="protein sequence ID" value="SHH25956.1"/>
    <property type="molecule type" value="Genomic_DNA"/>
</dbReference>
<proteinExistence type="inferred from homology"/>
<comment type="similarity">
    <text evidence="1">Belongs to the Gfa family.</text>
</comment>
<keyword evidence="3" id="KW-0862">Zinc</keyword>
<sequence length="129" mass="14350">MEKIKESCECGAVSFEISNPRKKITFCHCSQCRKSSGHYWAATNAKFEDVTFLSDDTLTWYTSSDWAKRGFCSTCGSSLLYRMNDVEGIGIAAGSLEDPTGLKPGKHIFVADKGDYYEIADDIPQIDKL</sequence>
<dbReference type="GO" id="GO:0016846">
    <property type="term" value="F:carbon-sulfur lyase activity"/>
    <property type="evidence" value="ECO:0007669"/>
    <property type="project" value="InterPro"/>
</dbReference>
<dbReference type="STRING" id="1508389.SAMN05444003_2604"/>
<evidence type="ECO:0000256" key="4">
    <source>
        <dbReference type="ARBA" id="ARBA00023239"/>
    </source>
</evidence>
<accession>A0A1M5RIH3</accession>
<protein>
    <submittedName>
        <fullName evidence="6">Uncharacterized conserved protein</fullName>
    </submittedName>
</protein>
<evidence type="ECO:0000259" key="5">
    <source>
        <dbReference type="PROSITE" id="PS51891"/>
    </source>
</evidence>
<evidence type="ECO:0000313" key="7">
    <source>
        <dbReference type="Proteomes" id="UP000184074"/>
    </source>
</evidence>
<gene>
    <name evidence="6" type="ORF">SAMN05444003_2604</name>
</gene>
<dbReference type="SUPFAM" id="SSF51316">
    <property type="entry name" value="Mss4-like"/>
    <property type="match status" value="1"/>
</dbReference>
<feature type="domain" description="CENP-V/GFA" evidence="5">
    <location>
        <begin position="4"/>
        <end position="118"/>
    </location>
</feature>
<dbReference type="RefSeq" id="WP_072901742.1">
    <property type="nucleotide sequence ID" value="NZ_FQXB01000004.1"/>
</dbReference>
<evidence type="ECO:0000313" key="6">
    <source>
        <dbReference type="EMBL" id="SHH25956.1"/>
    </source>
</evidence>
<dbReference type="GO" id="GO:0046872">
    <property type="term" value="F:metal ion binding"/>
    <property type="evidence" value="ECO:0007669"/>
    <property type="project" value="UniProtKB-KW"/>
</dbReference>
<dbReference type="Proteomes" id="UP000184074">
    <property type="component" value="Unassembled WGS sequence"/>
</dbReference>
<dbReference type="InterPro" id="IPR011057">
    <property type="entry name" value="Mss4-like_sf"/>
</dbReference>
<dbReference type="OrthoDB" id="9807246at2"/>